<dbReference type="AlphaFoldDB" id="A0A2M9XY98"/>
<keyword evidence="2" id="KW-0863">Zinc-finger</keyword>
<dbReference type="InterPro" id="IPR000962">
    <property type="entry name" value="Znf_DskA_TraR"/>
</dbReference>
<dbReference type="RefSeq" id="WP_100791970.1">
    <property type="nucleotide sequence ID" value="NZ_NPDQ01000008.1"/>
</dbReference>
<dbReference type="SUPFAM" id="SSF57716">
    <property type="entry name" value="Glucocorticoid receptor-like (DNA-binding domain)"/>
    <property type="match status" value="1"/>
</dbReference>
<comment type="caution">
    <text evidence="6">The sequence shown here is derived from an EMBL/GenBank/DDBJ whole genome shotgun (WGS) entry which is preliminary data.</text>
</comment>
<dbReference type="PANTHER" id="PTHR33823">
    <property type="entry name" value="RNA POLYMERASE-BINDING TRANSCRIPTION FACTOR DKSA-RELATED"/>
    <property type="match status" value="1"/>
</dbReference>
<feature type="zinc finger region" description="dksA C4-type" evidence="4">
    <location>
        <begin position="98"/>
        <end position="122"/>
    </location>
</feature>
<dbReference type="PANTHER" id="PTHR33823:SF4">
    <property type="entry name" value="GENERAL STRESS PROTEIN 16O"/>
    <property type="match status" value="1"/>
</dbReference>
<dbReference type="OrthoDB" id="9811543at2"/>
<dbReference type="GO" id="GO:0008270">
    <property type="term" value="F:zinc ion binding"/>
    <property type="evidence" value="ECO:0007669"/>
    <property type="project" value="UniProtKB-KW"/>
</dbReference>
<dbReference type="PROSITE" id="PS01102">
    <property type="entry name" value="ZF_DKSA_1"/>
    <property type="match status" value="1"/>
</dbReference>
<dbReference type="InterPro" id="IPR037187">
    <property type="entry name" value="DnaK_N"/>
</dbReference>
<name>A0A2M9XY98_9LEPT</name>
<evidence type="ECO:0000313" key="7">
    <source>
        <dbReference type="Proteomes" id="UP000297891"/>
    </source>
</evidence>
<feature type="domain" description="Zinc finger DksA/TraR C4-type" evidence="5">
    <location>
        <begin position="93"/>
        <end position="121"/>
    </location>
</feature>
<gene>
    <name evidence="6" type="ORF">EHQ30_12050</name>
</gene>
<sequence>MPKPAAKSSSAEKGVDKKFIEEVRELLQEKKESLLIKLNQWEDTSSPSGLKEMGDIADIASELNSEALTSVLTENEIETLREIELALEKIENGTYGICEGTKKKIPIARLKAIPWTRFTVEFAEQMAKSRNRAGGYRMDSLSAYPTTGMDVDSLD</sequence>
<accession>A0A2M9XY98</accession>
<dbReference type="Gene3D" id="1.20.120.910">
    <property type="entry name" value="DksA, coiled-coil domain"/>
    <property type="match status" value="1"/>
</dbReference>
<dbReference type="SUPFAM" id="SSF109635">
    <property type="entry name" value="DnaK suppressor protein DksA, alpha-hairpin domain"/>
    <property type="match status" value="1"/>
</dbReference>
<dbReference type="Pfam" id="PF01258">
    <property type="entry name" value="zf-dskA_traR"/>
    <property type="match status" value="1"/>
</dbReference>
<proteinExistence type="predicted"/>
<evidence type="ECO:0000313" key="6">
    <source>
        <dbReference type="EMBL" id="TGK92959.1"/>
    </source>
</evidence>
<evidence type="ECO:0000256" key="3">
    <source>
        <dbReference type="ARBA" id="ARBA00022833"/>
    </source>
</evidence>
<dbReference type="InterPro" id="IPR020458">
    <property type="entry name" value="Znf_DskA_TraR_CS"/>
</dbReference>
<dbReference type="PROSITE" id="PS51128">
    <property type="entry name" value="ZF_DKSA_2"/>
    <property type="match status" value="1"/>
</dbReference>
<keyword evidence="1" id="KW-0479">Metal-binding</keyword>
<keyword evidence="7" id="KW-1185">Reference proteome</keyword>
<evidence type="ECO:0000256" key="2">
    <source>
        <dbReference type="ARBA" id="ARBA00022771"/>
    </source>
</evidence>
<organism evidence="6 7">
    <name type="scientific">Leptospira brenneri</name>
    <dbReference type="NCBI Taxonomy" id="2023182"/>
    <lineage>
        <taxon>Bacteria</taxon>
        <taxon>Pseudomonadati</taxon>
        <taxon>Spirochaetota</taxon>
        <taxon>Spirochaetia</taxon>
        <taxon>Leptospirales</taxon>
        <taxon>Leptospiraceae</taxon>
        <taxon>Leptospira</taxon>
    </lineage>
</organism>
<keyword evidence="3" id="KW-0862">Zinc</keyword>
<reference evidence="6" key="1">
    <citation type="journal article" date="2019" name="PLoS Negl. Trop. Dis.">
        <title>Revisiting the worldwide diversity of Leptospira species in the environment.</title>
        <authorList>
            <person name="Vincent A.T."/>
            <person name="Schiettekatte O."/>
            <person name="Bourhy P."/>
            <person name="Veyrier F.J."/>
            <person name="Picardeau M."/>
        </authorList>
    </citation>
    <scope>NUCLEOTIDE SEQUENCE [LARGE SCALE GENOMIC DNA]</scope>
    <source>
        <strain evidence="6">201800277</strain>
    </source>
</reference>
<dbReference type="EMBL" id="RQFP01000008">
    <property type="protein sequence ID" value="TGK92959.1"/>
    <property type="molecule type" value="Genomic_DNA"/>
</dbReference>
<dbReference type="Proteomes" id="UP000297891">
    <property type="component" value="Unassembled WGS sequence"/>
</dbReference>
<evidence type="ECO:0000256" key="1">
    <source>
        <dbReference type="ARBA" id="ARBA00022723"/>
    </source>
</evidence>
<evidence type="ECO:0000256" key="4">
    <source>
        <dbReference type="PROSITE-ProRule" id="PRU00510"/>
    </source>
</evidence>
<protein>
    <submittedName>
        <fullName evidence="6">TraR/DksA family transcriptional regulator</fullName>
    </submittedName>
</protein>
<evidence type="ECO:0000259" key="5">
    <source>
        <dbReference type="Pfam" id="PF01258"/>
    </source>
</evidence>